<dbReference type="GO" id="GO:0016491">
    <property type="term" value="F:oxidoreductase activity"/>
    <property type="evidence" value="ECO:0007669"/>
    <property type="project" value="InterPro"/>
</dbReference>
<evidence type="ECO:0000313" key="3">
    <source>
        <dbReference type="Proteomes" id="UP000215616"/>
    </source>
</evidence>
<dbReference type="Pfam" id="PF01323">
    <property type="entry name" value="DSBA"/>
    <property type="match status" value="1"/>
</dbReference>
<dbReference type="SUPFAM" id="SSF52833">
    <property type="entry name" value="Thioredoxin-like"/>
    <property type="match status" value="1"/>
</dbReference>
<accession>A0A258D4G8</accession>
<dbReference type="CDD" id="cd03022">
    <property type="entry name" value="DsbA_HCCA_Iso"/>
    <property type="match status" value="1"/>
</dbReference>
<dbReference type="PANTHER" id="PTHR42943:SF2">
    <property type="entry name" value="GLUTATHIONE S-TRANSFERASE KAPPA 1"/>
    <property type="match status" value="1"/>
</dbReference>
<comment type="caution">
    <text evidence="2">The sequence shown here is derived from an EMBL/GenBank/DDBJ whole genome shotgun (WGS) entry which is preliminary data.</text>
</comment>
<dbReference type="EMBL" id="NCDQ01000176">
    <property type="protein sequence ID" value="OYX02697.1"/>
    <property type="molecule type" value="Genomic_DNA"/>
</dbReference>
<proteinExistence type="predicted"/>
<feature type="domain" description="DSBA-like thioredoxin" evidence="1">
    <location>
        <begin position="54"/>
        <end position="239"/>
    </location>
</feature>
<dbReference type="GO" id="GO:1901170">
    <property type="term" value="P:naphthalene catabolic process"/>
    <property type="evidence" value="ECO:0007669"/>
    <property type="project" value="InterPro"/>
</dbReference>
<dbReference type="InterPro" id="IPR044087">
    <property type="entry name" value="NahD-like"/>
</dbReference>
<dbReference type="Gene3D" id="3.40.30.10">
    <property type="entry name" value="Glutaredoxin"/>
    <property type="match status" value="1"/>
</dbReference>
<name>A0A258D4G8_CAUVI</name>
<evidence type="ECO:0000313" key="2">
    <source>
        <dbReference type="EMBL" id="OYX02697.1"/>
    </source>
</evidence>
<evidence type="ECO:0000259" key="1">
    <source>
        <dbReference type="Pfam" id="PF01323"/>
    </source>
</evidence>
<dbReference type="PANTHER" id="PTHR42943">
    <property type="entry name" value="GLUTATHIONE S-TRANSFERASE KAPPA"/>
    <property type="match status" value="1"/>
</dbReference>
<organism evidence="2 3">
    <name type="scientific">Caulobacter vibrioides</name>
    <name type="common">Caulobacter crescentus</name>
    <dbReference type="NCBI Taxonomy" id="155892"/>
    <lineage>
        <taxon>Bacteria</taxon>
        <taxon>Pseudomonadati</taxon>
        <taxon>Pseudomonadota</taxon>
        <taxon>Alphaproteobacteria</taxon>
        <taxon>Caulobacterales</taxon>
        <taxon>Caulobacteraceae</taxon>
        <taxon>Caulobacter</taxon>
    </lineage>
</organism>
<dbReference type="GO" id="GO:0018845">
    <property type="term" value="F:2-hydroxychromene-2-carboxylate isomerase activity"/>
    <property type="evidence" value="ECO:0007669"/>
    <property type="project" value="InterPro"/>
</dbReference>
<reference evidence="2 3" key="1">
    <citation type="submission" date="2017-03" db="EMBL/GenBank/DDBJ databases">
        <title>Lifting the veil on microbial sulfur biogeochemistry in mining wastewaters.</title>
        <authorList>
            <person name="Kantor R.S."/>
            <person name="Colenbrander Nelson T."/>
            <person name="Marshall S."/>
            <person name="Bennett D."/>
            <person name="Apte S."/>
            <person name="Camacho D."/>
            <person name="Thomas B.C."/>
            <person name="Warren L.A."/>
            <person name="Banfield J.F."/>
        </authorList>
    </citation>
    <scope>NUCLEOTIDE SEQUENCE [LARGE SCALE GENOMIC DNA]</scope>
    <source>
        <strain evidence="2">32-67-7</strain>
    </source>
</reference>
<sequence>MFHFEGEWFWGVDRLNHLEARLAARGLDREAGSPQLAPAIEPSLSPLPSGAPPTIEAWFSFRSPYSWLFMPRIRQLAKAYGATLELRPILPMVMRGLAVPRIKTIYITLDCKREAERVGLPFGRIVDPVGAGAERALAVLHHAIPLGLGEPFAELGLKAAFADGIALAEDDGLYAVARRAGLTDEQTAAALADESWRQRAEVNRAALLDAGLWGAPTFRVTGHEAHWGQDRLWMLEEDLRAAMQRGGGPQKDR</sequence>
<dbReference type="InterPro" id="IPR001853">
    <property type="entry name" value="DSBA-like_thioredoxin_dom"/>
</dbReference>
<dbReference type="InterPro" id="IPR036249">
    <property type="entry name" value="Thioredoxin-like_sf"/>
</dbReference>
<dbReference type="Proteomes" id="UP000215616">
    <property type="component" value="Unassembled WGS sequence"/>
</dbReference>
<dbReference type="InterPro" id="IPR051924">
    <property type="entry name" value="GST_Kappa/NadH"/>
</dbReference>
<dbReference type="AlphaFoldDB" id="A0A258D4G8"/>
<gene>
    <name evidence="2" type="ORF">B7Z12_11570</name>
</gene>
<protein>
    <recommendedName>
        <fullName evidence="1">DSBA-like thioredoxin domain-containing protein</fullName>
    </recommendedName>
</protein>